<evidence type="ECO:0000256" key="5">
    <source>
        <dbReference type="SAM" id="SignalP"/>
    </source>
</evidence>
<proteinExistence type="inferred from homology"/>
<feature type="binding site" evidence="4">
    <location>
        <position position="255"/>
    </location>
    <ligand>
        <name>substrate</name>
    </ligand>
</feature>
<feature type="binding site" evidence="4">
    <location>
        <position position="243"/>
    </location>
    <ligand>
        <name>substrate</name>
    </ligand>
</feature>
<dbReference type="InterPro" id="IPR008928">
    <property type="entry name" value="6-hairpin_glycosidase_sf"/>
</dbReference>
<dbReference type="EC" id="3.2.1.179" evidence="6"/>
<accession>A0A380BYV8</accession>
<dbReference type="Pfam" id="PF07470">
    <property type="entry name" value="Glyco_hydro_88"/>
    <property type="match status" value="1"/>
</dbReference>
<dbReference type="InterPro" id="IPR012341">
    <property type="entry name" value="6hp_glycosidase-like_sf"/>
</dbReference>
<sequence length="419" mass="47700">MNLKTTHLSPLILFVTLALTFSAHAQQRKASDKLLLTEAFVNEQLQDAAKQIKFLESNIKESDIPTTYKDGKYVNWGSGWWCSGFYPGTALYLYEGTQDKGLLDIGLSKLKYLEKEKNNKTTHDLGFMLFCSFGNALRLTGDSTKYKEILSTGAESLASRFNPVTKTIRSWDGKQWSYPVIIDNMMNLEFLSQVSKITGNPKYLTIAETHANTTLKNHFRKDYSSYHVVDYNKESGEVIARKTAQGAFDESAWARGQAWALYGYTMMYRETKNKSYLNQARHIAKFYLNHPNLPADLVPYWDFDQNKLPADSKYIPYKDLRDVSTAAIVASALLELSTYTKAKESQNYITQSEKMIQSLSGAPYKAAYKDNGGYILKHSVGSIPHNTEIDVPLTYADYYYIEALIRYDRLLKGMPVIKE</sequence>
<evidence type="ECO:0000256" key="4">
    <source>
        <dbReference type="PIRSR" id="PIRSR610905-2"/>
    </source>
</evidence>
<feature type="binding site" evidence="4">
    <location>
        <position position="124"/>
    </location>
    <ligand>
        <name>substrate</name>
    </ligand>
</feature>
<feature type="active site" description="Proton donor" evidence="3">
    <location>
        <position position="183"/>
    </location>
</feature>
<feature type="binding site" evidence="4">
    <location>
        <position position="183"/>
    </location>
    <ligand>
        <name>substrate</name>
    </ligand>
</feature>
<feature type="chain" id="PRO_5016648580" evidence="5">
    <location>
        <begin position="26"/>
        <end position="419"/>
    </location>
</feature>
<evidence type="ECO:0000313" key="7">
    <source>
        <dbReference type="Proteomes" id="UP000254893"/>
    </source>
</evidence>
<comment type="similarity">
    <text evidence="2">Belongs to the glycosyl hydrolase 88 family.</text>
</comment>
<evidence type="ECO:0000256" key="3">
    <source>
        <dbReference type="PIRSR" id="PIRSR610905-1"/>
    </source>
</evidence>
<evidence type="ECO:0000256" key="1">
    <source>
        <dbReference type="ARBA" id="ARBA00022801"/>
    </source>
</evidence>
<dbReference type="Proteomes" id="UP000254893">
    <property type="component" value="Unassembled WGS sequence"/>
</dbReference>
<reference evidence="6 7" key="1">
    <citation type="submission" date="2018-06" db="EMBL/GenBank/DDBJ databases">
        <authorList>
            <consortium name="Pathogen Informatics"/>
            <person name="Doyle S."/>
        </authorList>
    </citation>
    <scope>NUCLEOTIDE SEQUENCE [LARGE SCALE GENOMIC DNA]</scope>
    <source>
        <strain evidence="6 7">NCTC11388</strain>
    </source>
</reference>
<dbReference type="InterPro" id="IPR052369">
    <property type="entry name" value="UG_Glycosaminoglycan_Hydrolase"/>
</dbReference>
<feature type="binding site" evidence="4">
    <location>
        <position position="382"/>
    </location>
    <ligand>
        <name>substrate</name>
    </ligand>
</feature>
<gene>
    <name evidence="6" type="primary">ugl_3</name>
    <name evidence="6" type="ORF">NCTC11388_02003</name>
</gene>
<name>A0A380BYV8_SPHSI</name>
<dbReference type="Gene3D" id="1.50.10.10">
    <property type="match status" value="1"/>
</dbReference>
<feature type="binding site" evidence="4">
    <location>
        <position position="259"/>
    </location>
    <ligand>
        <name>substrate</name>
    </ligand>
</feature>
<feature type="active site" description="Nucleophile" evidence="3">
    <location>
        <position position="124"/>
    </location>
</feature>
<dbReference type="GO" id="GO:0000272">
    <property type="term" value="P:polysaccharide catabolic process"/>
    <property type="evidence" value="ECO:0007669"/>
    <property type="project" value="TreeGrafter"/>
</dbReference>
<dbReference type="PANTHER" id="PTHR36845:SF1">
    <property type="entry name" value="HYDROLASE, PUTATIVE (AFU_ORTHOLOGUE AFUA_7G05090)-RELATED"/>
    <property type="match status" value="1"/>
</dbReference>
<feature type="signal peptide" evidence="5">
    <location>
        <begin position="1"/>
        <end position="25"/>
    </location>
</feature>
<dbReference type="InterPro" id="IPR010905">
    <property type="entry name" value="Glyco_hydro_88"/>
</dbReference>
<keyword evidence="6" id="KW-0326">Glycosidase</keyword>
<dbReference type="AlphaFoldDB" id="A0A380BYV8"/>
<protein>
    <submittedName>
        <fullName evidence="6">Unsaturated glucuronyl hydrolase</fullName>
        <ecNumber evidence="6">3.2.1.179</ecNumber>
    </submittedName>
</protein>
<keyword evidence="5" id="KW-0732">Signal</keyword>
<organism evidence="6 7">
    <name type="scientific">Sphingobacterium spiritivorum</name>
    <name type="common">Flavobacterium spiritivorum</name>
    <dbReference type="NCBI Taxonomy" id="258"/>
    <lineage>
        <taxon>Bacteria</taxon>
        <taxon>Pseudomonadati</taxon>
        <taxon>Bacteroidota</taxon>
        <taxon>Sphingobacteriia</taxon>
        <taxon>Sphingobacteriales</taxon>
        <taxon>Sphingobacteriaceae</taxon>
        <taxon>Sphingobacterium</taxon>
    </lineage>
</organism>
<dbReference type="PANTHER" id="PTHR36845">
    <property type="entry name" value="HYDROLASE, PUTATIVE (AFU_ORTHOLOGUE AFUA_7G05090)-RELATED"/>
    <property type="match status" value="1"/>
</dbReference>
<dbReference type="GO" id="GO:0052757">
    <property type="term" value="F:chondroitin hydrolase activity"/>
    <property type="evidence" value="ECO:0007669"/>
    <property type="project" value="TreeGrafter"/>
</dbReference>
<keyword evidence="1 6" id="KW-0378">Hydrolase</keyword>
<dbReference type="SUPFAM" id="SSF48208">
    <property type="entry name" value="Six-hairpin glycosidases"/>
    <property type="match status" value="1"/>
</dbReference>
<evidence type="ECO:0000256" key="2">
    <source>
        <dbReference type="ARBA" id="ARBA00038358"/>
    </source>
</evidence>
<dbReference type="RefSeq" id="WP_115169987.1">
    <property type="nucleotide sequence ID" value="NZ_UGYW01000002.1"/>
</dbReference>
<dbReference type="EMBL" id="UGYW01000002">
    <property type="protein sequence ID" value="SUJ09602.1"/>
    <property type="molecule type" value="Genomic_DNA"/>
</dbReference>
<evidence type="ECO:0000313" key="6">
    <source>
        <dbReference type="EMBL" id="SUJ09602.1"/>
    </source>
</evidence>